<feature type="region of interest" description="Disordered" evidence="1">
    <location>
        <begin position="1"/>
        <end position="89"/>
    </location>
</feature>
<feature type="domain" description="Flagellar hook-length control protein-like C-terminal" evidence="2">
    <location>
        <begin position="482"/>
        <end position="556"/>
    </location>
</feature>
<dbReference type="CDD" id="cd17470">
    <property type="entry name" value="T3SS_Flik_C"/>
    <property type="match status" value="1"/>
</dbReference>
<keyword evidence="3" id="KW-0966">Cell projection</keyword>
<dbReference type="InterPro" id="IPR021136">
    <property type="entry name" value="Flagellar_hook_control-like_C"/>
</dbReference>
<dbReference type="RefSeq" id="WP_275632184.1">
    <property type="nucleotide sequence ID" value="NZ_JARGYD010000002.1"/>
</dbReference>
<protein>
    <submittedName>
        <fullName evidence="3">Flagellar hook-length control protein FliK</fullName>
    </submittedName>
</protein>
<keyword evidence="4" id="KW-1185">Reference proteome</keyword>
<gene>
    <name evidence="3" type="ORF">ACFOGP_02500</name>
</gene>
<feature type="compositionally biased region" description="Basic and acidic residues" evidence="1">
    <location>
        <begin position="126"/>
        <end position="139"/>
    </location>
</feature>
<dbReference type="Pfam" id="PF02120">
    <property type="entry name" value="Flg_hook"/>
    <property type="match status" value="1"/>
</dbReference>
<dbReference type="Proteomes" id="UP001595632">
    <property type="component" value="Unassembled WGS sequence"/>
</dbReference>
<accession>A0ABV7GJ44</accession>
<dbReference type="Gene3D" id="3.30.750.140">
    <property type="match status" value="1"/>
</dbReference>
<feature type="compositionally biased region" description="Low complexity" evidence="1">
    <location>
        <begin position="376"/>
        <end position="387"/>
    </location>
</feature>
<proteinExistence type="predicted"/>
<feature type="region of interest" description="Disordered" evidence="1">
    <location>
        <begin position="126"/>
        <end position="165"/>
    </location>
</feature>
<organism evidence="3 4">
    <name type="scientific">Psychromarinibacter halotolerans</name>
    <dbReference type="NCBI Taxonomy" id="1775175"/>
    <lineage>
        <taxon>Bacteria</taxon>
        <taxon>Pseudomonadati</taxon>
        <taxon>Pseudomonadota</taxon>
        <taxon>Alphaproteobacteria</taxon>
        <taxon>Rhodobacterales</taxon>
        <taxon>Paracoccaceae</taxon>
        <taxon>Psychromarinibacter</taxon>
    </lineage>
</organism>
<sequence length="597" mass="60657">MTDITNSAPARGGSAPMVGEKSAKASSERPFSAFLSGDSDSHSGSAVADRGSNGSGQNPEETPSSEPTRKAAPKAARDGLKVNAEEAGPIVEEDSAAQVLVATLPVGQASTDPIPDPDAISAIEESKPRVSAAAKRESGVDSTAGALRASGPGLTDPATGSGMDPVADLKAVRGLIEANVSSPEGAPQTQSMLAVAHQNAAADGDTGTRGVRAADGSVVSGPANTPAEGPPGLSIAGATAARLDSRKTSPVGGTRQDMPWSVGRAEARADRSQREVPAGARLDTRMLLPDAQGAARQAERPGVASESRGKSERSVEMPVAVPPGLSGDRPPAAAAPGFADTERPSDGRANPSTPFSESGLPAGQLMPQPQVKSADTTAGRRTGRAAAVPDAPRTESAPATAVSAPALMTAMPIAPPASTPVANAVSREAERGFTSVIGEGPSPEMSGITSSADRAGSTPPARAIVSDPALPRQIAVQLMDAMRGNPDRPVELVLEPAELGRVRMSMAGGDGTMQVSLTIERMETADLLRRHIETLAQEFRQLGYRDVSFRFSGEGASSNGGQGFASGTAGDGLFEVAEPDGPSPVRLLLGDRMDIRL</sequence>
<reference evidence="4" key="1">
    <citation type="journal article" date="2019" name="Int. J. Syst. Evol. Microbiol.">
        <title>The Global Catalogue of Microorganisms (GCM) 10K type strain sequencing project: providing services to taxonomists for standard genome sequencing and annotation.</title>
        <authorList>
            <consortium name="The Broad Institute Genomics Platform"/>
            <consortium name="The Broad Institute Genome Sequencing Center for Infectious Disease"/>
            <person name="Wu L."/>
            <person name="Ma J."/>
        </authorList>
    </citation>
    <scope>NUCLEOTIDE SEQUENCE [LARGE SCALE GENOMIC DNA]</scope>
    <source>
        <strain evidence="4">KCTC 52366</strain>
    </source>
</reference>
<keyword evidence="3" id="KW-0969">Cilium</keyword>
<feature type="region of interest" description="Disordered" evidence="1">
    <location>
        <begin position="435"/>
        <end position="463"/>
    </location>
</feature>
<dbReference type="EMBL" id="JBHRTB010000010">
    <property type="protein sequence ID" value="MFC3141557.1"/>
    <property type="molecule type" value="Genomic_DNA"/>
</dbReference>
<feature type="region of interest" description="Disordered" evidence="1">
    <location>
        <begin position="197"/>
        <end position="400"/>
    </location>
</feature>
<keyword evidence="3" id="KW-0282">Flagellum</keyword>
<comment type="caution">
    <text evidence="3">The sequence shown here is derived from an EMBL/GenBank/DDBJ whole genome shotgun (WGS) entry which is preliminary data.</text>
</comment>
<evidence type="ECO:0000313" key="3">
    <source>
        <dbReference type="EMBL" id="MFC3141557.1"/>
    </source>
</evidence>
<dbReference type="InterPro" id="IPR038610">
    <property type="entry name" value="FliK-like_C_sf"/>
</dbReference>
<feature type="compositionally biased region" description="Polar residues" evidence="1">
    <location>
        <begin position="55"/>
        <end position="66"/>
    </location>
</feature>
<name>A0ABV7GJ44_9RHOB</name>
<feature type="compositionally biased region" description="Basic and acidic residues" evidence="1">
    <location>
        <begin position="75"/>
        <end position="84"/>
    </location>
</feature>
<evidence type="ECO:0000313" key="4">
    <source>
        <dbReference type="Proteomes" id="UP001595632"/>
    </source>
</evidence>
<evidence type="ECO:0000259" key="2">
    <source>
        <dbReference type="Pfam" id="PF02120"/>
    </source>
</evidence>
<feature type="compositionally biased region" description="Basic and acidic residues" evidence="1">
    <location>
        <begin position="265"/>
        <end position="274"/>
    </location>
</feature>
<evidence type="ECO:0000256" key="1">
    <source>
        <dbReference type="SAM" id="MobiDB-lite"/>
    </source>
</evidence>